<dbReference type="InterPro" id="IPR045249">
    <property type="entry name" value="HARBI1-like"/>
</dbReference>
<dbReference type="EMBL" id="BMAC01001246">
    <property type="protein sequence ID" value="GFQ06477.1"/>
    <property type="molecule type" value="Genomic_DNA"/>
</dbReference>
<accession>A0A830D485</accession>
<keyword evidence="3" id="KW-1185">Reference proteome</keyword>
<organism evidence="2 3">
    <name type="scientific">Phtheirospermum japonicum</name>
    <dbReference type="NCBI Taxonomy" id="374723"/>
    <lineage>
        <taxon>Eukaryota</taxon>
        <taxon>Viridiplantae</taxon>
        <taxon>Streptophyta</taxon>
        <taxon>Embryophyta</taxon>
        <taxon>Tracheophyta</taxon>
        <taxon>Spermatophyta</taxon>
        <taxon>Magnoliopsida</taxon>
        <taxon>eudicotyledons</taxon>
        <taxon>Gunneridae</taxon>
        <taxon>Pentapetalae</taxon>
        <taxon>asterids</taxon>
        <taxon>lamiids</taxon>
        <taxon>Lamiales</taxon>
        <taxon>Orobanchaceae</taxon>
        <taxon>Orobanchaceae incertae sedis</taxon>
        <taxon>Phtheirospermum</taxon>
    </lineage>
</organism>
<dbReference type="OrthoDB" id="908718at2759"/>
<dbReference type="Proteomes" id="UP000653305">
    <property type="component" value="Unassembled WGS sequence"/>
</dbReference>
<dbReference type="PANTHER" id="PTHR22930:SF293">
    <property type="entry name" value="PROTEIN ALP1-LIKE"/>
    <property type="match status" value="1"/>
</dbReference>
<dbReference type="InterPro" id="IPR058353">
    <property type="entry name" value="DUF8040"/>
</dbReference>
<sequence length="121" mass="13918">MDRNAFSRLCYLLENVGGLQNSRNVQISEQFALFLSVLAHHKKICVVKCRFQRSGQTVSKHFNRVLDAVLRLHTILAAKPTPVDETSTNNTWKWFKDCLGALDGTYIKVRVPLSQKPRYRN</sequence>
<dbReference type="PANTHER" id="PTHR22930">
    <property type="match status" value="1"/>
</dbReference>
<feature type="domain" description="DUF8040" evidence="1">
    <location>
        <begin position="1"/>
        <end position="70"/>
    </location>
</feature>
<evidence type="ECO:0000313" key="3">
    <source>
        <dbReference type="Proteomes" id="UP000653305"/>
    </source>
</evidence>
<dbReference type="Pfam" id="PF26138">
    <property type="entry name" value="DUF8040"/>
    <property type="match status" value="1"/>
</dbReference>
<name>A0A830D485_9LAMI</name>
<reference evidence="2" key="1">
    <citation type="submission" date="2020-07" db="EMBL/GenBank/DDBJ databases">
        <title>Ethylene signaling mediates host invasion by parasitic plants.</title>
        <authorList>
            <person name="Yoshida S."/>
        </authorList>
    </citation>
    <scope>NUCLEOTIDE SEQUENCE</scope>
    <source>
        <strain evidence="2">Okayama</strain>
    </source>
</reference>
<evidence type="ECO:0000259" key="1">
    <source>
        <dbReference type="Pfam" id="PF26138"/>
    </source>
</evidence>
<evidence type="ECO:0000313" key="2">
    <source>
        <dbReference type="EMBL" id="GFQ06477.1"/>
    </source>
</evidence>
<gene>
    <name evidence="2" type="ORF">PHJA_002791700</name>
</gene>
<proteinExistence type="predicted"/>
<comment type="caution">
    <text evidence="2">The sequence shown here is derived from an EMBL/GenBank/DDBJ whole genome shotgun (WGS) entry which is preliminary data.</text>
</comment>
<protein>
    <recommendedName>
        <fullName evidence="1">DUF8040 domain-containing protein</fullName>
    </recommendedName>
</protein>
<dbReference type="AlphaFoldDB" id="A0A830D485"/>